<keyword evidence="3" id="KW-1185">Reference proteome</keyword>
<feature type="region of interest" description="Disordered" evidence="1">
    <location>
        <begin position="54"/>
        <end position="84"/>
    </location>
</feature>
<gene>
    <name evidence="2" type="ORF">CR513_12882</name>
</gene>
<proteinExistence type="predicted"/>
<accession>A0A371HL60</accession>
<organism evidence="2 3">
    <name type="scientific">Mucuna pruriens</name>
    <name type="common">Velvet bean</name>
    <name type="synonym">Dolichos pruriens</name>
    <dbReference type="NCBI Taxonomy" id="157652"/>
    <lineage>
        <taxon>Eukaryota</taxon>
        <taxon>Viridiplantae</taxon>
        <taxon>Streptophyta</taxon>
        <taxon>Embryophyta</taxon>
        <taxon>Tracheophyta</taxon>
        <taxon>Spermatophyta</taxon>
        <taxon>Magnoliopsida</taxon>
        <taxon>eudicotyledons</taxon>
        <taxon>Gunneridae</taxon>
        <taxon>Pentapetalae</taxon>
        <taxon>rosids</taxon>
        <taxon>fabids</taxon>
        <taxon>Fabales</taxon>
        <taxon>Fabaceae</taxon>
        <taxon>Papilionoideae</taxon>
        <taxon>50 kb inversion clade</taxon>
        <taxon>NPAAA clade</taxon>
        <taxon>indigoferoid/millettioid clade</taxon>
        <taxon>Phaseoleae</taxon>
        <taxon>Mucuna</taxon>
    </lineage>
</organism>
<dbReference type="Proteomes" id="UP000257109">
    <property type="component" value="Unassembled WGS sequence"/>
</dbReference>
<evidence type="ECO:0000313" key="2">
    <source>
        <dbReference type="EMBL" id="RDY03519.1"/>
    </source>
</evidence>
<evidence type="ECO:0000256" key="1">
    <source>
        <dbReference type="SAM" id="MobiDB-lite"/>
    </source>
</evidence>
<feature type="compositionally biased region" description="Polar residues" evidence="1">
    <location>
        <begin position="63"/>
        <end position="84"/>
    </location>
</feature>
<name>A0A371HL60_MUCPR</name>
<sequence length="84" mass="9591">MVNEIGVVDNLRLENQLTELASPYGKHPYQSWQFDNQYRKQPFWLGPSQGSYVAQRFGPSPNAPQGQAGYQQSSLQYEAPPFQQ</sequence>
<reference evidence="2" key="1">
    <citation type="submission" date="2018-05" db="EMBL/GenBank/DDBJ databases">
        <title>Draft genome of Mucuna pruriens seed.</title>
        <authorList>
            <person name="Nnadi N.E."/>
            <person name="Vos R."/>
            <person name="Hasami M.H."/>
            <person name="Devisetty U.K."/>
            <person name="Aguiy J.C."/>
        </authorList>
    </citation>
    <scope>NUCLEOTIDE SEQUENCE [LARGE SCALE GENOMIC DNA]</scope>
    <source>
        <strain evidence="2">JCA_2017</strain>
    </source>
</reference>
<feature type="non-terminal residue" evidence="2">
    <location>
        <position position="1"/>
    </location>
</feature>
<evidence type="ECO:0000313" key="3">
    <source>
        <dbReference type="Proteomes" id="UP000257109"/>
    </source>
</evidence>
<protein>
    <submittedName>
        <fullName evidence="2">Uncharacterized protein</fullName>
    </submittedName>
</protein>
<dbReference type="EMBL" id="QJKJ01002286">
    <property type="protein sequence ID" value="RDY03519.1"/>
    <property type="molecule type" value="Genomic_DNA"/>
</dbReference>
<comment type="caution">
    <text evidence="2">The sequence shown here is derived from an EMBL/GenBank/DDBJ whole genome shotgun (WGS) entry which is preliminary data.</text>
</comment>
<dbReference type="AlphaFoldDB" id="A0A371HL60"/>